<reference evidence="1" key="1">
    <citation type="submission" date="2016-05" db="EMBL/GenBank/DDBJ databases">
        <authorList>
            <person name="Lavstsen T."/>
            <person name="Jespersen J.S."/>
        </authorList>
    </citation>
    <scope>NUCLEOTIDE SEQUENCE [LARGE SCALE GENOMIC DNA]</scope>
</reference>
<organism evidence="1 4">
    <name type="scientific">Plasmodium ovale wallikeri</name>
    <dbReference type="NCBI Taxonomy" id="864142"/>
    <lineage>
        <taxon>Eukaryota</taxon>
        <taxon>Sar</taxon>
        <taxon>Alveolata</taxon>
        <taxon>Apicomplexa</taxon>
        <taxon>Aconoidasida</taxon>
        <taxon>Haemosporida</taxon>
        <taxon>Plasmodiidae</taxon>
        <taxon>Plasmodium</taxon>
        <taxon>Plasmodium (Plasmodium)</taxon>
    </lineage>
</organism>
<gene>
    <name evidence="1" type="ORF">POVWA1_051920</name>
    <name evidence="2" type="ORF">POVWA2_051290</name>
</gene>
<protein>
    <submittedName>
        <fullName evidence="1">Uncharacterized protein</fullName>
    </submittedName>
</protein>
<dbReference type="EMBL" id="FLRD01000137">
    <property type="protein sequence ID" value="SBT45484.1"/>
    <property type="molecule type" value="Genomic_DNA"/>
</dbReference>
<evidence type="ECO:0000313" key="3">
    <source>
        <dbReference type="Proteomes" id="UP000078550"/>
    </source>
</evidence>
<dbReference type="Proteomes" id="UP000078555">
    <property type="component" value="Unassembled WGS sequence"/>
</dbReference>
<keyword evidence="4" id="KW-1185">Reference proteome</keyword>
<accession>A0A1A8ZNN4</accession>
<sequence>MSPSARATKMIFHKSAENKFHIYVDMKKQWLKSSRKQSRSSNLYIKVCVLTKWLSARNNLRKSAMEDWRGNGPSCVFFPRV</sequence>
<evidence type="ECO:0000313" key="1">
    <source>
        <dbReference type="EMBL" id="SBT45484.1"/>
    </source>
</evidence>
<dbReference type="Proteomes" id="UP000078550">
    <property type="component" value="Unassembled WGS sequence"/>
</dbReference>
<name>A0A1A8ZNN4_PLAOA</name>
<reference evidence="3 4" key="2">
    <citation type="submission" date="2016-05" db="EMBL/GenBank/DDBJ databases">
        <authorList>
            <person name="Naeem Raeece"/>
        </authorList>
    </citation>
    <scope>NUCLEOTIDE SEQUENCE [LARGE SCALE GENOMIC DNA]</scope>
</reference>
<proteinExistence type="predicted"/>
<dbReference type="AlphaFoldDB" id="A0A1A8ZNN4"/>
<dbReference type="EMBL" id="FLRE01000181">
    <property type="protein sequence ID" value="SBT46062.1"/>
    <property type="molecule type" value="Genomic_DNA"/>
</dbReference>
<evidence type="ECO:0000313" key="4">
    <source>
        <dbReference type="Proteomes" id="UP000078555"/>
    </source>
</evidence>
<evidence type="ECO:0000313" key="2">
    <source>
        <dbReference type="EMBL" id="SBT46062.1"/>
    </source>
</evidence>